<dbReference type="AlphaFoldDB" id="A0A4R0N290"/>
<accession>A0A4R0N290</accession>
<feature type="chain" id="PRO_5020449889" description="Lipocalin-like domain-containing protein" evidence="1">
    <location>
        <begin position="21"/>
        <end position="146"/>
    </location>
</feature>
<evidence type="ECO:0000313" key="3">
    <source>
        <dbReference type="Proteomes" id="UP000292884"/>
    </source>
</evidence>
<evidence type="ECO:0000313" key="2">
    <source>
        <dbReference type="EMBL" id="TCC93948.1"/>
    </source>
</evidence>
<keyword evidence="1" id="KW-0732">Signal</keyword>
<feature type="signal peptide" evidence="1">
    <location>
        <begin position="1"/>
        <end position="20"/>
    </location>
</feature>
<dbReference type="Proteomes" id="UP000292884">
    <property type="component" value="Unassembled WGS sequence"/>
</dbReference>
<gene>
    <name evidence="2" type="ORF">EZ428_04020</name>
</gene>
<reference evidence="2 3" key="1">
    <citation type="submission" date="2019-02" db="EMBL/GenBank/DDBJ databases">
        <title>Pedobacter sp. RP-1-13 sp. nov., isolated from Arctic soil.</title>
        <authorList>
            <person name="Dahal R.H."/>
        </authorList>
    </citation>
    <scope>NUCLEOTIDE SEQUENCE [LARGE SCALE GENOMIC DNA]</scope>
    <source>
        <strain evidence="2 3">RP-1-13</strain>
    </source>
</reference>
<dbReference type="RefSeq" id="WP_131551814.1">
    <property type="nucleotide sequence ID" value="NZ_SJSK01000001.1"/>
</dbReference>
<dbReference type="EMBL" id="SJSK01000001">
    <property type="protein sequence ID" value="TCC93948.1"/>
    <property type="molecule type" value="Genomic_DNA"/>
</dbReference>
<organism evidence="2 3">
    <name type="scientific">Pedobacter frigiditerrae</name>
    <dbReference type="NCBI Taxonomy" id="2530452"/>
    <lineage>
        <taxon>Bacteria</taxon>
        <taxon>Pseudomonadati</taxon>
        <taxon>Bacteroidota</taxon>
        <taxon>Sphingobacteriia</taxon>
        <taxon>Sphingobacteriales</taxon>
        <taxon>Sphingobacteriaceae</taxon>
        <taxon>Pedobacter</taxon>
    </lineage>
</organism>
<comment type="caution">
    <text evidence="2">The sequence shown here is derived from an EMBL/GenBank/DDBJ whole genome shotgun (WGS) entry which is preliminary data.</text>
</comment>
<keyword evidence="3" id="KW-1185">Reference proteome</keyword>
<evidence type="ECO:0008006" key="4">
    <source>
        <dbReference type="Google" id="ProtNLM"/>
    </source>
</evidence>
<protein>
    <recommendedName>
        <fullName evidence="4">Lipocalin-like domain-containing protein</fullName>
    </recommendedName>
</protein>
<proteinExistence type="predicted"/>
<sequence>MKQIFSQVLFLLFLAVPAMSQEAIENDLVGSWKVNDVQLLSIGTSNELITAAKVLSKSFLKAQFEFKVDKHFSFDCDDADMRIKNGHWKYNPKTKSIIIQEWRDRNMGKPILMEMFIKRDGNKFTFLLSETPLVLLVEKSNKFQNK</sequence>
<dbReference type="OrthoDB" id="1162253at2"/>
<name>A0A4R0N290_9SPHI</name>
<evidence type="ECO:0000256" key="1">
    <source>
        <dbReference type="SAM" id="SignalP"/>
    </source>
</evidence>